<dbReference type="InterPro" id="IPR027417">
    <property type="entry name" value="P-loop_NTPase"/>
</dbReference>
<protein>
    <submittedName>
        <fullName evidence="5">LuxR family transcriptional regulator</fullName>
    </submittedName>
</protein>
<dbReference type="SMART" id="SM00421">
    <property type="entry name" value="HTH_LUXR"/>
    <property type="match status" value="1"/>
</dbReference>
<dbReference type="GO" id="GO:0006355">
    <property type="term" value="P:regulation of DNA-templated transcription"/>
    <property type="evidence" value="ECO:0007669"/>
    <property type="project" value="InterPro"/>
</dbReference>
<reference evidence="5 6" key="1">
    <citation type="submission" date="2018-05" db="EMBL/GenBank/DDBJ databases">
        <title>Paenibacillus flagellatus sp. nov., isolated from selenium mineral soil.</title>
        <authorList>
            <person name="Dai X."/>
        </authorList>
    </citation>
    <scope>NUCLEOTIDE SEQUENCE [LARGE SCALE GENOMIC DNA]</scope>
    <source>
        <strain evidence="5 6">DXL2</strain>
    </source>
</reference>
<dbReference type="AlphaFoldDB" id="A0A2V5KQP2"/>
<organism evidence="5 6">
    <name type="scientific">Paenibacillus flagellatus</name>
    <dbReference type="NCBI Taxonomy" id="2211139"/>
    <lineage>
        <taxon>Bacteria</taxon>
        <taxon>Bacillati</taxon>
        <taxon>Bacillota</taxon>
        <taxon>Bacilli</taxon>
        <taxon>Bacillales</taxon>
        <taxon>Paenibacillaceae</taxon>
        <taxon>Paenibacillus</taxon>
    </lineage>
</organism>
<dbReference type="PANTHER" id="PTHR44688">
    <property type="entry name" value="DNA-BINDING TRANSCRIPTIONAL ACTIVATOR DEVR_DOSR"/>
    <property type="match status" value="1"/>
</dbReference>
<evidence type="ECO:0000313" key="5">
    <source>
        <dbReference type="EMBL" id="PYI51006.1"/>
    </source>
</evidence>
<keyword evidence="2" id="KW-0238">DNA-binding</keyword>
<accession>A0A2V5KQP2</accession>
<proteinExistence type="predicted"/>
<dbReference type="SUPFAM" id="SSF52540">
    <property type="entry name" value="P-loop containing nucleoside triphosphate hydrolases"/>
    <property type="match status" value="1"/>
</dbReference>
<evidence type="ECO:0000313" key="6">
    <source>
        <dbReference type="Proteomes" id="UP000247476"/>
    </source>
</evidence>
<dbReference type="InterPro" id="IPR016032">
    <property type="entry name" value="Sig_transdc_resp-reg_C-effctor"/>
</dbReference>
<feature type="domain" description="HTH luxR-type" evidence="4">
    <location>
        <begin position="696"/>
        <end position="761"/>
    </location>
</feature>
<evidence type="ECO:0000256" key="1">
    <source>
        <dbReference type="ARBA" id="ARBA00023015"/>
    </source>
</evidence>
<dbReference type="Pfam" id="PF13191">
    <property type="entry name" value="AAA_16"/>
    <property type="match status" value="1"/>
</dbReference>
<dbReference type="Proteomes" id="UP000247476">
    <property type="component" value="Unassembled WGS sequence"/>
</dbReference>
<evidence type="ECO:0000259" key="4">
    <source>
        <dbReference type="PROSITE" id="PS50043"/>
    </source>
</evidence>
<gene>
    <name evidence="5" type="ORF">DLM86_26940</name>
</gene>
<dbReference type="PROSITE" id="PS50043">
    <property type="entry name" value="HTH_LUXR_2"/>
    <property type="match status" value="1"/>
</dbReference>
<sequence>MNVTRSRTSGFSIVLGNAASDKSEFLLPSYLHAIFACLHLIIRMADRNTIPRYNLVVYFRCIQGRMAVRDGENGRFGMNGDLLRFERGRPKAQPGIGDREEPYWVGRDRERALFDRFLSGEPLERPVWNLYGTGGVGKSTLLDTFRRQANRRGAAFLQLDSREFSRTGDDLCRRLLLQLPAALGAGGGEEDPLDALRAGLNRMAQHRRVVVALDTYEDMTGLDGWVRERFLSDLAPGILVILAGRHPLKGPWLVSPAWRERVLWLAVGPLTRQDVTDYARRCGLAEEAQAERLWERTRGHALSLSLAVSTELLAGNGPLTDAGWSTELASSWLKEVPDEELRHLVEAASMLKAFNQEVVAYVMERDVRTDAFERLVNLSFVRKIDRGWILHDLMRESIRGLLKERTPGRFGKLTERCVRYYASVIKEARGQRDVAWEVAELFGYIGDALIRAHLNTPGETEWTWEPLTAANLGEGTEYLKRRRREAKPVSRSGVDPMTGARLELTLSAEELLYTIEGLDLEELLGLGQPSVMLMRGQDGSVHGLSAIVPMNRGTLRYLERNPFSGPYIRSLSASERNRLDVPESEQAGWFIRSIDIGDWTDSVLLKEAASQMYNYMCSGKLFFASPPPLPMFRDSHLGLGFEEVPGVVHCSYDGKTPTPTFVLDTRGEKLDAFLAAMLNRIGARPDKATEGTAQGDPFVGRGLTEREREVALCIMEGCSNPEIASRLFISVVTVKKHLSSVYAKMEVKNRSQLIKAVLQRVRPAE</sequence>
<dbReference type="InterPro" id="IPR000792">
    <property type="entry name" value="Tscrpt_reg_LuxR_C"/>
</dbReference>
<dbReference type="SUPFAM" id="SSF46894">
    <property type="entry name" value="C-terminal effector domain of the bipartite response regulators"/>
    <property type="match status" value="1"/>
</dbReference>
<evidence type="ECO:0000256" key="3">
    <source>
        <dbReference type="ARBA" id="ARBA00023163"/>
    </source>
</evidence>
<comment type="caution">
    <text evidence="5">The sequence shown here is derived from an EMBL/GenBank/DDBJ whole genome shotgun (WGS) entry which is preliminary data.</text>
</comment>
<keyword evidence="6" id="KW-1185">Reference proteome</keyword>
<dbReference type="GO" id="GO:0003677">
    <property type="term" value="F:DNA binding"/>
    <property type="evidence" value="ECO:0007669"/>
    <property type="project" value="UniProtKB-KW"/>
</dbReference>
<dbReference type="Gene3D" id="3.40.50.300">
    <property type="entry name" value="P-loop containing nucleotide triphosphate hydrolases"/>
    <property type="match status" value="1"/>
</dbReference>
<dbReference type="Pfam" id="PF00196">
    <property type="entry name" value="GerE"/>
    <property type="match status" value="1"/>
</dbReference>
<evidence type="ECO:0000256" key="2">
    <source>
        <dbReference type="ARBA" id="ARBA00023125"/>
    </source>
</evidence>
<dbReference type="PRINTS" id="PR00038">
    <property type="entry name" value="HTHLUXR"/>
</dbReference>
<dbReference type="InterPro" id="IPR036388">
    <property type="entry name" value="WH-like_DNA-bd_sf"/>
</dbReference>
<dbReference type="EMBL" id="QJVJ01000015">
    <property type="protein sequence ID" value="PYI51006.1"/>
    <property type="molecule type" value="Genomic_DNA"/>
</dbReference>
<dbReference type="PANTHER" id="PTHR44688:SF16">
    <property type="entry name" value="DNA-BINDING TRANSCRIPTIONAL ACTIVATOR DEVR_DOSR"/>
    <property type="match status" value="1"/>
</dbReference>
<dbReference type="InterPro" id="IPR041664">
    <property type="entry name" value="AAA_16"/>
</dbReference>
<keyword evidence="3" id="KW-0804">Transcription</keyword>
<dbReference type="CDD" id="cd06170">
    <property type="entry name" value="LuxR_C_like"/>
    <property type="match status" value="1"/>
</dbReference>
<name>A0A2V5KQP2_9BACL</name>
<keyword evidence="1" id="KW-0805">Transcription regulation</keyword>
<dbReference type="PROSITE" id="PS00622">
    <property type="entry name" value="HTH_LUXR_1"/>
    <property type="match status" value="1"/>
</dbReference>
<dbReference type="Gene3D" id="1.10.10.10">
    <property type="entry name" value="Winged helix-like DNA-binding domain superfamily/Winged helix DNA-binding domain"/>
    <property type="match status" value="1"/>
</dbReference>